<evidence type="ECO:0000256" key="1">
    <source>
        <dbReference type="SAM" id="Phobius"/>
    </source>
</evidence>
<proteinExistence type="predicted"/>
<keyword evidence="3" id="KW-1185">Reference proteome</keyword>
<dbReference type="EMBL" id="JAUSRE010000022">
    <property type="protein sequence ID" value="MDP9890082.1"/>
    <property type="molecule type" value="Genomic_DNA"/>
</dbReference>
<sequence length="79" mass="8501">MHDSPILVVNLVYAGTLGIGLLLFLGQLAAFIVLLISAATAKLLTNAIRTLILRSRELAPHRQGRHFSQVPATADTPNE</sequence>
<feature type="transmembrane region" description="Helical" evidence="1">
    <location>
        <begin position="12"/>
        <end position="36"/>
    </location>
</feature>
<organism evidence="2 3">
    <name type="scientific">Pseudarthrobacter enclensis</name>
    <dbReference type="NCBI Taxonomy" id="993070"/>
    <lineage>
        <taxon>Bacteria</taxon>
        <taxon>Bacillati</taxon>
        <taxon>Actinomycetota</taxon>
        <taxon>Actinomycetes</taxon>
        <taxon>Micrococcales</taxon>
        <taxon>Micrococcaceae</taxon>
        <taxon>Pseudarthrobacter</taxon>
    </lineage>
</organism>
<protein>
    <submittedName>
        <fullName evidence="2">Uncharacterized protein</fullName>
    </submittedName>
</protein>
<dbReference type="RefSeq" id="WP_306971286.1">
    <property type="nucleotide sequence ID" value="NZ_JAUSRE010000022.1"/>
</dbReference>
<comment type="caution">
    <text evidence="2">The sequence shown here is derived from an EMBL/GenBank/DDBJ whole genome shotgun (WGS) entry which is preliminary data.</text>
</comment>
<evidence type="ECO:0000313" key="2">
    <source>
        <dbReference type="EMBL" id="MDP9890082.1"/>
    </source>
</evidence>
<reference evidence="2 3" key="1">
    <citation type="submission" date="2023-07" db="EMBL/GenBank/DDBJ databases">
        <title>Sorghum-associated microbial communities from plants grown in Nebraska, USA.</title>
        <authorList>
            <person name="Schachtman D."/>
        </authorList>
    </citation>
    <scope>NUCLEOTIDE SEQUENCE [LARGE SCALE GENOMIC DNA]</scope>
    <source>
        <strain evidence="2 3">CC222</strain>
    </source>
</reference>
<dbReference type="Proteomes" id="UP001226577">
    <property type="component" value="Unassembled WGS sequence"/>
</dbReference>
<keyword evidence="1" id="KW-0472">Membrane</keyword>
<keyword evidence="1" id="KW-0812">Transmembrane</keyword>
<name>A0ABT9RYE3_9MICC</name>
<evidence type="ECO:0000313" key="3">
    <source>
        <dbReference type="Proteomes" id="UP001226577"/>
    </source>
</evidence>
<keyword evidence="1" id="KW-1133">Transmembrane helix</keyword>
<accession>A0ABT9RYE3</accession>
<gene>
    <name evidence="2" type="ORF">J2X98_003694</name>
</gene>